<gene>
    <name evidence="13" type="primary">pmpF_16</name>
    <name evidence="13" type="ORF">C834K_0304</name>
</gene>
<evidence type="ECO:0000256" key="11">
    <source>
        <dbReference type="SAM" id="SignalP"/>
    </source>
</evidence>
<evidence type="ECO:0000256" key="3">
    <source>
        <dbReference type="ARBA" id="ARBA00007542"/>
    </source>
</evidence>
<dbReference type="InterPro" id="IPR011427">
    <property type="entry name" value="Polymorphic_membr_middle"/>
</dbReference>
<evidence type="ECO:0000256" key="7">
    <source>
        <dbReference type="ARBA" id="ARBA00022692"/>
    </source>
</evidence>
<dbReference type="Pfam" id="PF02415">
    <property type="entry name" value="Chlam_PMP"/>
    <property type="match status" value="3"/>
</dbReference>
<evidence type="ECO:0000313" key="13">
    <source>
        <dbReference type="EMBL" id="SYX08773.1"/>
    </source>
</evidence>
<sequence length="868" mass="93264">MKHPVYWFLISSGLMASTSLSFAQPIKENLNSSNSYDGNTTTEEFKTKETTTGAEYTCEGNVCITYTGKKAALTKSCFSDTTENLSFIGNGYSLCFDNINTTTKPAAIEVSAANKTLSISGFSLFSCSYCPPGTNGQGAIKSGGTATFDNNSKILFKKNCSTAEGGAINCKSLTLKNSSGHANFIENSSDKKGGAIYCSDGDLKLENNDLILFSGNTSKEGGGAIYTKKFILTSGGTTIFSNNSVTHNSPKGGAICLADTNSECSLTADLGNIIFDGNKIITTGGSASTKRNSIDLGTAGKFMKLNAKEGFGIFFYDPIANNGGTDEIEINKVDGTTTYSGQIVFSGERLTEEERKVADNLKSTFKQAVKIGSGSLVLKDGITVEAKSLEQTGGAVVMDLGTTLQASSTNGEAITLTNLVINTASLGGGGGTLSPAQISAGTTNKNVTIQSINLVDSNGNGYEYPIFSTTQPFSAIEAKANGTGTATIPTTNLTNYVPPAHYGYQGNWTTTWKQGNSAAIQTATLNWKQTGYNPNPERQGPLVPNTLWGAFSDVRAMQNLMNISVDGANYQRGFWVAGLANFLHKSGTETKRKFRHNSAGYLLGAFAQTPSEDIFSAAFCQLFGKDKDYLVSKNSSNIYAGSIYYQHTSFWSAWDKLLQNTIGAQAPLVLNAQLTYSHASNDMKTNMTTTYAPPNVVYPEIKGDWGNDCFGVELGAVVPIDSQYSSLFDMYSPFLKLQLVHAHQEDFKENNSSEGRYFESSNLMNLSMPIGVKFERFSANDSASYNLILAYSPDIARSNPDCTTSLLVSPTTAVWITKASNLARQAFLVRAGNYLSFSQNFEVFSQFSFELRGSSKTYNIDLGSKIQF</sequence>
<accession>A0A3B0PNN5</accession>
<keyword evidence="5" id="KW-0134">Cell wall</keyword>
<organism evidence="13 14">
    <name type="scientific">Chlamydia poikilotherma</name>
    <dbReference type="NCBI Taxonomy" id="1967783"/>
    <lineage>
        <taxon>Bacteria</taxon>
        <taxon>Pseudomonadati</taxon>
        <taxon>Chlamydiota</taxon>
        <taxon>Chlamydiia</taxon>
        <taxon>Chlamydiales</taxon>
        <taxon>Chlamydiaceae</taxon>
        <taxon>Chlamydia/Chlamydophila group</taxon>
        <taxon>Chlamydia</taxon>
    </lineage>
</organism>
<name>A0A3B0PNN5_9CHLA</name>
<reference evidence="14" key="1">
    <citation type="submission" date="2017-11" db="EMBL/GenBank/DDBJ databases">
        <authorList>
            <person name="Seth-Smith MB H."/>
        </authorList>
    </citation>
    <scope>NUCLEOTIDE SEQUENCE [LARGE SCALE GENOMIC DNA]</scope>
</reference>
<dbReference type="RefSeq" id="WP_117274048.1">
    <property type="nucleotide sequence ID" value="NZ_LS992154.1"/>
</dbReference>
<dbReference type="EMBL" id="LS992154">
    <property type="protein sequence ID" value="SYX08773.1"/>
    <property type="molecule type" value="Genomic_DNA"/>
</dbReference>
<protein>
    <submittedName>
        <fullName evidence="13">Polymorphic membrane protein F,chlamydial polymorphic outer membrane protein repeat,Autotransporter beta-domain</fullName>
    </submittedName>
</protein>
<keyword evidence="7" id="KW-0812">Transmembrane</keyword>
<keyword evidence="10" id="KW-0998">Cell outer membrane</keyword>
<keyword evidence="4" id="KW-1134">Transmembrane beta strand</keyword>
<feature type="signal peptide" evidence="11">
    <location>
        <begin position="1"/>
        <end position="23"/>
    </location>
</feature>
<dbReference type="NCBIfam" id="TIGR01376">
    <property type="entry name" value="POMP_repeat"/>
    <property type="match status" value="3"/>
</dbReference>
<dbReference type="OrthoDB" id="16637at2"/>
<evidence type="ECO:0000256" key="9">
    <source>
        <dbReference type="ARBA" id="ARBA00023136"/>
    </source>
</evidence>
<evidence type="ECO:0000256" key="1">
    <source>
        <dbReference type="ARBA" id="ARBA00004191"/>
    </source>
</evidence>
<dbReference type="InterPro" id="IPR005546">
    <property type="entry name" value="Autotransporte_beta"/>
</dbReference>
<dbReference type="Proteomes" id="UP000258476">
    <property type="component" value="Chromosome"/>
</dbReference>
<evidence type="ECO:0000256" key="8">
    <source>
        <dbReference type="ARBA" id="ARBA00022729"/>
    </source>
</evidence>
<keyword evidence="6" id="KW-0964">Secreted</keyword>
<evidence type="ECO:0000313" key="14">
    <source>
        <dbReference type="Proteomes" id="UP000258476"/>
    </source>
</evidence>
<dbReference type="InterPro" id="IPR003368">
    <property type="entry name" value="POMP_repeat"/>
</dbReference>
<evidence type="ECO:0000256" key="2">
    <source>
        <dbReference type="ARBA" id="ARBA00004416"/>
    </source>
</evidence>
<keyword evidence="14" id="KW-1185">Reference proteome</keyword>
<keyword evidence="8 11" id="KW-0732">Signal</keyword>
<evidence type="ECO:0000256" key="5">
    <source>
        <dbReference type="ARBA" id="ARBA00022512"/>
    </source>
</evidence>
<dbReference type="SUPFAM" id="SSF103515">
    <property type="entry name" value="Autotransporter"/>
    <property type="match status" value="1"/>
</dbReference>
<dbReference type="KEGG" id="chla:C834K_0304"/>
<dbReference type="SMART" id="SM00869">
    <property type="entry name" value="Autotransporter"/>
    <property type="match status" value="1"/>
</dbReference>
<feature type="chain" id="PRO_5017296033" evidence="11">
    <location>
        <begin position="24"/>
        <end position="868"/>
    </location>
</feature>
<comment type="subcellular location">
    <subcellularLocation>
        <location evidence="2">Cell outer membrane</location>
        <topology evidence="2">Peripheral membrane protein</topology>
        <orientation evidence="2">Extracellular side</orientation>
    </subcellularLocation>
    <subcellularLocation>
        <location evidence="1">Secreted</location>
        <location evidence="1">Cell wall</location>
    </subcellularLocation>
</comment>
<feature type="domain" description="Autotransporter" evidence="12">
    <location>
        <begin position="567"/>
        <end position="868"/>
    </location>
</feature>
<dbReference type="Pfam" id="PF07548">
    <property type="entry name" value="ChlamPMP_M"/>
    <property type="match status" value="1"/>
</dbReference>
<dbReference type="GO" id="GO:0009279">
    <property type="term" value="C:cell outer membrane"/>
    <property type="evidence" value="ECO:0007669"/>
    <property type="project" value="UniProtKB-SubCell"/>
</dbReference>
<comment type="similarity">
    <text evidence="3">Belongs to the PMP outer membrane protein family.</text>
</comment>
<dbReference type="Gene3D" id="2.40.128.130">
    <property type="entry name" value="Autotransporter beta-domain"/>
    <property type="match status" value="1"/>
</dbReference>
<dbReference type="Pfam" id="PF03797">
    <property type="entry name" value="Autotransporter"/>
    <property type="match status" value="1"/>
</dbReference>
<dbReference type="AlphaFoldDB" id="A0A3B0PNN5"/>
<dbReference type="PROSITE" id="PS51208">
    <property type="entry name" value="AUTOTRANSPORTER"/>
    <property type="match status" value="1"/>
</dbReference>
<evidence type="ECO:0000259" key="12">
    <source>
        <dbReference type="PROSITE" id="PS51208"/>
    </source>
</evidence>
<proteinExistence type="inferred from homology"/>
<evidence type="ECO:0000256" key="6">
    <source>
        <dbReference type="ARBA" id="ARBA00022525"/>
    </source>
</evidence>
<evidence type="ECO:0000256" key="10">
    <source>
        <dbReference type="ARBA" id="ARBA00023237"/>
    </source>
</evidence>
<dbReference type="InterPro" id="IPR036709">
    <property type="entry name" value="Autotransporte_beta_dom_sf"/>
</dbReference>
<keyword evidence="9" id="KW-0472">Membrane</keyword>
<evidence type="ECO:0000256" key="4">
    <source>
        <dbReference type="ARBA" id="ARBA00022452"/>
    </source>
</evidence>